<dbReference type="SUPFAM" id="SSF49493">
    <property type="entry name" value="HSP40/DnaJ peptide-binding domain"/>
    <property type="match status" value="1"/>
</dbReference>
<comment type="caution">
    <text evidence="4">The sequence shown here is derived from an EMBL/GenBank/DDBJ whole genome shotgun (WGS) entry which is preliminary data.</text>
</comment>
<dbReference type="EMBL" id="JBAHYK010000073">
    <property type="protein sequence ID" value="KAL0579048.1"/>
    <property type="molecule type" value="Genomic_DNA"/>
</dbReference>
<dbReference type="Pfam" id="PF01556">
    <property type="entry name" value="DnaJ_C"/>
    <property type="match status" value="1"/>
</dbReference>
<name>A0ABR3FV00_9AGAR</name>
<dbReference type="Pfam" id="PF00226">
    <property type="entry name" value="DnaJ"/>
    <property type="match status" value="1"/>
</dbReference>
<proteinExistence type="predicted"/>
<feature type="compositionally biased region" description="Polar residues" evidence="2">
    <location>
        <begin position="151"/>
        <end position="163"/>
    </location>
</feature>
<dbReference type="InterPro" id="IPR036869">
    <property type="entry name" value="J_dom_sf"/>
</dbReference>
<dbReference type="PANTHER" id="PTHR24078">
    <property type="entry name" value="DNAJ HOMOLOG SUBFAMILY C MEMBER"/>
    <property type="match status" value="1"/>
</dbReference>
<dbReference type="InterPro" id="IPR001623">
    <property type="entry name" value="DnaJ_domain"/>
</dbReference>
<evidence type="ECO:0000259" key="3">
    <source>
        <dbReference type="PROSITE" id="PS50076"/>
    </source>
</evidence>
<sequence>MDPSPAPGVRQPHHLPQPPNWYKVLGVRNDATKEDIKLAYKKLASVWHPDRHVDDKNLATTKFAEINNAYRAIMLDRHLLAVHKAREEAINPHIPVLSETRPPVFSRPTFSTFSSRRSSSSTTLGSLNSSSRQSSFESVSTPPSTPRFISRSASRSADGNCTSYFDRPISLPVRTYTITPPAQSIEVTLSDLNPPTPITPITPTSPRLGEFGMSQIPENTLPPESAQDGGNAPPSPSPAPSAQTQQSVRDDSPQIFPPEKPQPPRAMRKGETIPKGFPHLTPIGLGTSREWKYSLLLTLEELFLGKNCRLHIVRCLLDGTKVNVTLEVNILPGTLPGTRYLFKGVGHERPDHTFQDISFVIEQVAHERFTREEDDLIMKVQLPWNDMNGRICFTGIDGLPASVEIDRKNGTCAGDTVVFGAGMPKVHGNEVIGHGNLVIRYDILPISPAPAERTHSLTSWTFGPAPVSRWRAFKNALRFRK</sequence>
<dbReference type="InterPro" id="IPR051339">
    <property type="entry name" value="DnaJ_subfamily_B"/>
</dbReference>
<feature type="compositionally biased region" description="Pro residues" evidence="2">
    <location>
        <begin position="255"/>
        <end position="264"/>
    </location>
</feature>
<dbReference type="Proteomes" id="UP001465976">
    <property type="component" value="Unassembled WGS sequence"/>
</dbReference>
<accession>A0ABR3FV00</accession>
<organism evidence="4 5">
    <name type="scientific">Marasmius crinis-equi</name>
    <dbReference type="NCBI Taxonomy" id="585013"/>
    <lineage>
        <taxon>Eukaryota</taxon>
        <taxon>Fungi</taxon>
        <taxon>Dikarya</taxon>
        <taxon>Basidiomycota</taxon>
        <taxon>Agaricomycotina</taxon>
        <taxon>Agaricomycetes</taxon>
        <taxon>Agaricomycetidae</taxon>
        <taxon>Agaricales</taxon>
        <taxon>Marasmiineae</taxon>
        <taxon>Marasmiaceae</taxon>
        <taxon>Marasmius</taxon>
    </lineage>
</organism>
<dbReference type="PANTHER" id="PTHR24078:SF562">
    <property type="entry name" value="DNAJ DOMAIN CONTAINING PROTEIN"/>
    <property type="match status" value="1"/>
</dbReference>
<gene>
    <name evidence="4" type="ORF">V5O48_002941</name>
</gene>
<dbReference type="SUPFAM" id="SSF46565">
    <property type="entry name" value="Chaperone J-domain"/>
    <property type="match status" value="1"/>
</dbReference>
<dbReference type="Gene3D" id="2.60.260.20">
    <property type="entry name" value="Urease metallochaperone UreE, N-terminal domain"/>
    <property type="match status" value="2"/>
</dbReference>
<dbReference type="CDD" id="cd06257">
    <property type="entry name" value="DnaJ"/>
    <property type="match status" value="1"/>
</dbReference>
<evidence type="ECO:0000313" key="5">
    <source>
        <dbReference type="Proteomes" id="UP001465976"/>
    </source>
</evidence>
<dbReference type="PRINTS" id="PR00625">
    <property type="entry name" value="JDOMAIN"/>
</dbReference>
<feature type="region of interest" description="Disordered" evidence="2">
    <location>
        <begin position="188"/>
        <end position="280"/>
    </location>
</feature>
<dbReference type="Gene3D" id="1.10.287.110">
    <property type="entry name" value="DnaJ domain"/>
    <property type="match status" value="1"/>
</dbReference>
<feature type="region of interest" description="Disordered" evidence="2">
    <location>
        <begin position="108"/>
        <end position="164"/>
    </location>
</feature>
<dbReference type="InterPro" id="IPR008971">
    <property type="entry name" value="HSP40/DnaJ_pept-bd"/>
</dbReference>
<evidence type="ECO:0000256" key="2">
    <source>
        <dbReference type="SAM" id="MobiDB-lite"/>
    </source>
</evidence>
<dbReference type="PROSITE" id="PS50076">
    <property type="entry name" value="DNAJ_2"/>
    <property type="match status" value="1"/>
</dbReference>
<dbReference type="InterPro" id="IPR002939">
    <property type="entry name" value="DnaJ_C"/>
</dbReference>
<feature type="compositionally biased region" description="Low complexity" evidence="2">
    <location>
        <begin position="108"/>
        <end position="140"/>
    </location>
</feature>
<dbReference type="SMART" id="SM00271">
    <property type="entry name" value="DnaJ"/>
    <property type="match status" value="1"/>
</dbReference>
<keyword evidence="5" id="KW-1185">Reference proteome</keyword>
<feature type="domain" description="J" evidence="3">
    <location>
        <begin position="20"/>
        <end position="91"/>
    </location>
</feature>
<evidence type="ECO:0000256" key="1">
    <source>
        <dbReference type="ARBA" id="ARBA00023186"/>
    </source>
</evidence>
<protein>
    <recommendedName>
        <fullName evidence="3">J domain-containing protein</fullName>
    </recommendedName>
</protein>
<keyword evidence="1" id="KW-0143">Chaperone</keyword>
<reference evidence="4 5" key="1">
    <citation type="submission" date="2024-02" db="EMBL/GenBank/DDBJ databases">
        <title>A draft genome for the cacao thread blight pathogen Marasmius crinis-equi.</title>
        <authorList>
            <person name="Cohen S.P."/>
            <person name="Baruah I.K."/>
            <person name="Amoako-Attah I."/>
            <person name="Bukari Y."/>
            <person name="Meinhardt L.W."/>
            <person name="Bailey B.A."/>
        </authorList>
    </citation>
    <scope>NUCLEOTIDE SEQUENCE [LARGE SCALE GENOMIC DNA]</scope>
    <source>
        <strain evidence="4 5">GH-76</strain>
    </source>
</reference>
<evidence type="ECO:0000313" key="4">
    <source>
        <dbReference type="EMBL" id="KAL0579048.1"/>
    </source>
</evidence>